<reference evidence="2 3" key="1">
    <citation type="journal article" date="2014" name="J. Gen. Virol.">
        <title>Genetic and biological characterization of selected Changuinola viruses (Reoviridae, Orbivirus) from Brazil.</title>
        <authorList>
            <person name="Silva S.P."/>
            <person name="Dilcher M."/>
            <person name="Weber F."/>
            <person name="Hufert F.T."/>
            <person name="Weidmann M."/>
            <person name="Cardoso J.F."/>
            <person name="Carvalho V.L."/>
            <person name="Chiang J.O."/>
            <person name="Martins L.C."/>
            <person name="Lima C.P."/>
            <person name="Da Silva D.E."/>
            <person name="Vianez-Junior J.L."/>
            <person name="Popov V.L."/>
            <person name="Travassos da Rosa A.P."/>
            <person name="Tesh R.B."/>
            <person name="Vasconcelos P.F."/>
            <person name="Nunes M.R."/>
        </authorList>
    </citation>
    <scope>NUCLEOTIDE SEQUENCE [LARGE SCALE GENOMIC DNA]</scope>
    <source>
        <strain evidence="2">CGLV/BE AR 54342</strain>
    </source>
</reference>
<evidence type="ECO:0000256" key="1">
    <source>
        <dbReference type="ARBA" id="ARBA00014071"/>
    </source>
</evidence>
<dbReference type="InterPro" id="IPR002630">
    <property type="entry name" value="Orbi_NS1"/>
</dbReference>
<protein>
    <recommendedName>
        <fullName evidence="1">Non-structural protein NS1</fullName>
    </recommendedName>
</protein>
<evidence type="ECO:0000313" key="3">
    <source>
        <dbReference type="Proteomes" id="UP000148142"/>
    </source>
</evidence>
<gene>
    <name evidence="2" type="ORF">CGLV_NS1</name>
</gene>
<dbReference type="OrthoDB" id="4830at10239"/>
<dbReference type="Pfam" id="PF01718">
    <property type="entry name" value="Orbi_NS1"/>
    <property type="match status" value="1"/>
</dbReference>
<accession>U5YL52</accession>
<sequence length="559" mass="64842">MERFLTRFQISGERAISVKTFFLVSDDWTCSHVRRDCFFKGKCARQFFKDCVEQCANEGTVAEARELVEIATRAVCDREKLWLNLYRSLQYDDENVSEMSLNGVMGRARQLYQESGMLDDVKTMKLTANPDRVTMDDCSSCIHMTFLPIYHGRICKPMSIMRYGQFGIIFINKERIDSLVPFDQEEFRHEKIELQNHVRQVLPICPTTGSRSRIYNLAFAPMEMAVHMRHKEFKLEICKRLEMDFKYVNQLGTRYAPRMILQRTSLEVRGEDPGLTPYMARLQRNGSDDSFVKVRMCVTGNEDWRTWLYPELLGRMFNQGRIDGGLIHNYIEGRGDCQMCFLQNLGLGREVIMVDTRTAEIVGTNPVRTVMNSVHDSEDVKLACHVLTGNQILTKMCNHWVITTASSTMEAFVITATTIHRDVRGRGLWMDKRWQEAVYQMGRLMFRFDLNARGRTNILRLFCFVCFGYMPVENGKMPDWTDLGSFLRMVMGGEINSMGKDLESFTVLLEAVRGVMVLSNKHEIVPAALEERPDNMHMREQGFAVESHMHNEYVRRGQY</sequence>
<name>U5YL52_9REOV</name>
<dbReference type="EMBL" id="KF690595">
    <property type="protein sequence ID" value="AGZ91942.1"/>
    <property type="molecule type" value="Genomic_RNA"/>
</dbReference>
<dbReference type="Proteomes" id="UP000148142">
    <property type="component" value="Genome"/>
</dbReference>
<organism evidence="2 3">
    <name type="scientific">Changuinola virus</name>
    <dbReference type="NCBI Taxonomy" id="40052"/>
    <lineage>
        <taxon>Viruses</taxon>
        <taxon>Riboviria</taxon>
        <taxon>Orthornavirae</taxon>
        <taxon>Duplornaviricota</taxon>
        <taxon>Resentoviricetes</taxon>
        <taxon>Reovirales</taxon>
        <taxon>Sedoreoviridae</taxon>
        <taxon>Orbivirus</taxon>
        <taxon>Orbivirus changuinolaense</taxon>
    </lineage>
</organism>
<evidence type="ECO:0000313" key="2">
    <source>
        <dbReference type="EMBL" id="AGZ91942.1"/>
    </source>
</evidence>
<proteinExistence type="predicted"/>